<evidence type="ECO:0000256" key="1">
    <source>
        <dbReference type="ARBA" id="ARBA00010876"/>
    </source>
</evidence>
<dbReference type="Gene3D" id="3.30.2350.10">
    <property type="entry name" value="Pseudouridine synthase"/>
    <property type="match status" value="1"/>
</dbReference>
<comment type="caution">
    <text evidence="2">The sequence shown here is derived from an EMBL/GenBank/DDBJ whole genome shotgun (WGS) entry which is preliminary data.</text>
</comment>
<name>A0A645HF08_9ZZZZ</name>
<dbReference type="GO" id="GO:0160140">
    <property type="term" value="F:23S rRNA pseudouridine(1911/1915/1917) synthase activity"/>
    <property type="evidence" value="ECO:0007669"/>
    <property type="project" value="UniProtKB-EC"/>
</dbReference>
<reference evidence="2" key="1">
    <citation type="submission" date="2019-08" db="EMBL/GenBank/DDBJ databases">
        <authorList>
            <person name="Kucharzyk K."/>
            <person name="Murdoch R.W."/>
            <person name="Higgins S."/>
            <person name="Loffler F."/>
        </authorList>
    </citation>
    <scope>NUCLEOTIDE SEQUENCE</scope>
</reference>
<sequence length="81" mass="8684">MRLETGRTHQIRVHMAHIGHPVVGDDVYGAGKNKLGLTSQALHAARLTLTHPTSGVVMTFTAPLPDEFKAALHSLGSEFNA</sequence>
<dbReference type="GO" id="GO:0000455">
    <property type="term" value="P:enzyme-directed rRNA pseudouridine synthesis"/>
    <property type="evidence" value="ECO:0007669"/>
    <property type="project" value="TreeGrafter"/>
</dbReference>
<comment type="similarity">
    <text evidence="1">Belongs to the pseudouridine synthase RluA family.</text>
</comment>
<dbReference type="PANTHER" id="PTHR21600:SF44">
    <property type="entry name" value="RIBOSOMAL LARGE SUBUNIT PSEUDOURIDINE SYNTHASE D"/>
    <property type="match status" value="1"/>
</dbReference>
<dbReference type="InterPro" id="IPR050188">
    <property type="entry name" value="RluA_PseudoU_synthase"/>
</dbReference>
<protein>
    <submittedName>
        <fullName evidence="2">Ribosomal large subunit pseudouridine synthase D</fullName>
        <ecNumber evidence="2">5.4.99.23</ecNumber>
    </submittedName>
</protein>
<dbReference type="EMBL" id="VSSQ01092326">
    <property type="protein sequence ID" value="MPN37591.1"/>
    <property type="molecule type" value="Genomic_DNA"/>
</dbReference>
<gene>
    <name evidence="2" type="primary">rluD_53</name>
    <name evidence="2" type="ORF">SDC9_185111</name>
</gene>
<dbReference type="InterPro" id="IPR020103">
    <property type="entry name" value="PsdUridine_synth_cat_dom_sf"/>
</dbReference>
<accession>A0A645HF08</accession>
<dbReference type="PANTHER" id="PTHR21600">
    <property type="entry name" value="MITOCHONDRIAL RNA PSEUDOURIDINE SYNTHASE"/>
    <property type="match status" value="1"/>
</dbReference>
<dbReference type="AlphaFoldDB" id="A0A645HF08"/>
<keyword evidence="2" id="KW-0413">Isomerase</keyword>
<dbReference type="SUPFAM" id="SSF55120">
    <property type="entry name" value="Pseudouridine synthase"/>
    <property type="match status" value="1"/>
</dbReference>
<dbReference type="EC" id="5.4.99.23" evidence="2"/>
<organism evidence="2">
    <name type="scientific">bioreactor metagenome</name>
    <dbReference type="NCBI Taxonomy" id="1076179"/>
    <lineage>
        <taxon>unclassified sequences</taxon>
        <taxon>metagenomes</taxon>
        <taxon>ecological metagenomes</taxon>
    </lineage>
</organism>
<evidence type="ECO:0000313" key="2">
    <source>
        <dbReference type="EMBL" id="MPN37591.1"/>
    </source>
</evidence>
<proteinExistence type="inferred from homology"/>
<dbReference type="GO" id="GO:0003723">
    <property type="term" value="F:RNA binding"/>
    <property type="evidence" value="ECO:0007669"/>
    <property type="project" value="InterPro"/>
</dbReference>